<sequence length="748" mass="83708">MKNYKKLVVIPLSTILSFGILVPNIGAETLAQEQQERIQVRVASVESEVSKTDLINKVKALFPGKFDFLKDGDFEMSSGHQYPDDDTIRYDLSFFKEVKGKPVHGNFGFAGEDLQIEYFFYQPADAADALFPAKVSKDEAQKIAVDFMIQFAKKGDYQLDTSHDFYIENQTLVEPIRYSFSFVRSEKGIPIADQQMMVTVLGNGDVVDFFRSYPDNKGKTYDEAGKVLPKDQILAKVKENLSVQLQYQVDYDYRTGKPYVSLVYQPARGAGGVHALTGQWQTPDGFSAELPKDEGVKFLSPEPLKAKDSNFTKEKAKAAAEKILAVDSDKITLKIDAVEERENYKGQIVFSVQYMYETKRGEGFGGDLEFDKGTGEIVQYYNVRGDLLAETGEKSATGKKISKAEAKEKAVQYLKEYAPSYLHHYAESGEEGFYAGDGTYHFMFPRVVNGIPVMGDQISVGVAEDGSLLLLSVDQVNIETWPAVEKVISKEKAKAKFTDSLSLELRYMNGLPGQVQGQDQGEDNHYDLVYLPLYDGLNPSFIDAYTGEWHKMFQKGSSKTVSHSWAEQELNYLIKVGILEVEDAKAFNGNAVITKGEAIQVLIRSLSPSYELYSPEFQQKAGQTFANIGEDHPLYQVVERAVSMGILEGEGTFDEKAVITREELAVWYIRALGLEKAAQQEIYQLNFADKDKVEKENTGYVALASSYGLLTVNNQGNFNPDDKVTYAQLAKSIFRVAKEAYERQGGYK</sequence>
<feature type="domain" description="SLH" evidence="2">
    <location>
        <begin position="684"/>
        <end position="747"/>
    </location>
</feature>
<dbReference type="InterPro" id="IPR032599">
    <property type="entry name" value="YcdB/YcdC_rep_domain"/>
</dbReference>
<dbReference type="Proteomes" id="UP000531594">
    <property type="component" value="Unassembled WGS sequence"/>
</dbReference>
<evidence type="ECO:0000259" key="2">
    <source>
        <dbReference type="PROSITE" id="PS51272"/>
    </source>
</evidence>
<name>A0A7X0HTY0_9BACI</name>
<keyword evidence="1" id="KW-0732">Signal</keyword>
<protein>
    <recommendedName>
        <fullName evidence="2">SLH domain-containing protein</fullName>
    </recommendedName>
</protein>
<dbReference type="Pfam" id="PF00395">
    <property type="entry name" value="SLH"/>
    <property type="match status" value="2"/>
</dbReference>
<dbReference type="InterPro" id="IPR001119">
    <property type="entry name" value="SLH_dom"/>
</dbReference>
<proteinExistence type="predicted"/>
<comment type="caution">
    <text evidence="3">The sequence shown here is derived from an EMBL/GenBank/DDBJ whole genome shotgun (WGS) entry which is preliminary data.</text>
</comment>
<accession>A0A7X0HTY0</accession>
<dbReference type="RefSeq" id="WP_184528136.1">
    <property type="nucleotide sequence ID" value="NZ_JACHGK010000013.1"/>
</dbReference>
<reference evidence="3 4" key="1">
    <citation type="submission" date="2020-08" db="EMBL/GenBank/DDBJ databases">
        <title>Genomic Encyclopedia of Type Strains, Phase IV (KMG-IV): sequencing the most valuable type-strain genomes for metagenomic binning, comparative biology and taxonomic classification.</title>
        <authorList>
            <person name="Goeker M."/>
        </authorList>
    </citation>
    <scope>NUCLEOTIDE SEQUENCE [LARGE SCALE GENOMIC DNA]</scope>
    <source>
        <strain evidence="3 4">DSM 5391</strain>
    </source>
</reference>
<keyword evidence="4" id="KW-1185">Reference proteome</keyword>
<organism evidence="3 4">
    <name type="scientific">Bacillus benzoevorans</name>
    <dbReference type="NCBI Taxonomy" id="1456"/>
    <lineage>
        <taxon>Bacteria</taxon>
        <taxon>Bacillati</taxon>
        <taxon>Bacillota</taxon>
        <taxon>Bacilli</taxon>
        <taxon>Bacillales</taxon>
        <taxon>Bacillaceae</taxon>
        <taxon>Bacillus</taxon>
    </lineage>
</organism>
<dbReference type="Pfam" id="PF16244">
    <property type="entry name" value="DUF4901"/>
    <property type="match status" value="1"/>
</dbReference>
<evidence type="ECO:0000256" key="1">
    <source>
        <dbReference type="ARBA" id="ARBA00022729"/>
    </source>
</evidence>
<dbReference type="AlphaFoldDB" id="A0A7X0HTY0"/>
<gene>
    <name evidence="3" type="ORF">HNR53_003476</name>
</gene>
<dbReference type="PROSITE" id="PS51272">
    <property type="entry name" value="SLH"/>
    <property type="match status" value="2"/>
</dbReference>
<dbReference type="EMBL" id="JACHGK010000013">
    <property type="protein sequence ID" value="MBB6446812.1"/>
    <property type="molecule type" value="Genomic_DNA"/>
</dbReference>
<evidence type="ECO:0000313" key="3">
    <source>
        <dbReference type="EMBL" id="MBB6446812.1"/>
    </source>
</evidence>
<evidence type="ECO:0000313" key="4">
    <source>
        <dbReference type="Proteomes" id="UP000531594"/>
    </source>
</evidence>
<feature type="domain" description="SLH" evidence="2">
    <location>
        <begin position="621"/>
        <end position="682"/>
    </location>
</feature>